<evidence type="ECO:0000313" key="3">
    <source>
        <dbReference type="Proteomes" id="UP001500751"/>
    </source>
</evidence>
<keyword evidence="3" id="KW-1185">Reference proteome</keyword>
<reference evidence="2 3" key="1">
    <citation type="journal article" date="2019" name="Int. J. Syst. Evol. Microbiol.">
        <title>The Global Catalogue of Microorganisms (GCM) 10K type strain sequencing project: providing services to taxonomists for standard genome sequencing and annotation.</title>
        <authorList>
            <consortium name="The Broad Institute Genomics Platform"/>
            <consortium name="The Broad Institute Genome Sequencing Center for Infectious Disease"/>
            <person name="Wu L."/>
            <person name="Ma J."/>
        </authorList>
    </citation>
    <scope>NUCLEOTIDE SEQUENCE [LARGE SCALE GENOMIC DNA]</scope>
    <source>
        <strain evidence="2 3">JCM 16014</strain>
    </source>
</reference>
<sequence length="171" mass="18820">MSHNCLMKATEPIRLDWLWALVRALLGWTFVWAFLDKLFGLGKATPTSKAWIHGGSPTTAYLTNVKGPFQGFFHGLAGQAWADWLFMIGLAGIGVGLVLGIVMRVTAVCGALLLVFMWMASLPISSNPFLDDHLIDALVVLGIGFTTLGWQFGLGRWWSGTPLVQRYPWLA</sequence>
<protein>
    <submittedName>
        <fullName evidence="2">DoxX family membrane protein</fullName>
    </submittedName>
</protein>
<keyword evidence="1" id="KW-0472">Membrane</keyword>
<keyword evidence="1" id="KW-0812">Transmembrane</keyword>
<feature type="transmembrane region" description="Helical" evidence="1">
    <location>
        <begin position="17"/>
        <end position="35"/>
    </location>
</feature>
<comment type="caution">
    <text evidence="2">The sequence shown here is derived from an EMBL/GenBank/DDBJ whole genome shotgun (WGS) entry which is preliminary data.</text>
</comment>
<feature type="transmembrane region" description="Helical" evidence="1">
    <location>
        <begin position="84"/>
        <end position="117"/>
    </location>
</feature>
<name>A0ABN2TLX7_9ACTN</name>
<accession>A0ABN2TLX7</accession>
<feature type="transmembrane region" description="Helical" evidence="1">
    <location>
        <begin position="137"/>
        <end position="158"/>
    </location>
</feature>
<proteinExistence type="predicted"/>
<gene>
    <name evidence="2" type="ORF">GCM10009839_05500</name>
</gene>
<dbReference type="Proteomes" id="UP001500751">
    <property type="component" value="Unassembled WGS sequence"/>
</dbReference>
<evidence type="ECO:0000313" key="2">
    <source>
        <dbReference type="EMBL" id="GAA2013629.1"/>
    </source>
</evidence>
<keyword evidence="1" id="KW-1133">Transmembrane helix</keyword>
<evidence type="ECO:0000256" key="1">
    <source>
        <dbReference type="SAM" id="Phobius"/>
    </source>
</evidence>
<organism evidence="2 3">
    <name type="scientific">Catenulispora yoronensis</name>
    <dbReference type="NCBI Taxonomy" id="450799"/>
    <lineage>
        <taxon>Bacteria</taxon>
        <taxon>Bacillati</taxon>
        <taxon>Actinomycetota</taxon>
        <taxon>Actinomycetes</taxon>
        <taxon>Catenulisporales</taxon>
        <taxon>Catenulisporaceae</taxon>
        <taxon>Catenulispora</taxon>
    </lineage>
</organism>
<dbReference type="EMBL" id="BAAAQN010000002">
    <property type="protein sequence ID" value="GAA2013629.1"/>
    <property type="molecule type" value="Genomic_DNA"/>
</dbReference>